<gene>
    <name evidence="1" type="ORF">DRV84_11115</name>
</gene>
<proteinExistence type="predicted"/>
<evidence type="ECO:0000313" key="2">
    <source>
        <dbReference type="Proteomes" id="UP000257131"/>
    </source>
</evidence>
<keyword evidence="2" id="KW-1185">Reference proteome</keyword>
<dbReference type="Proteomes" id="UP000257131">
    <property type="component" value="Unassembled WGS sequence"/>
</dbReference>
<name>A0A3D9BQH6_9RHOB</name>
<dbReference type="EMBL" id="QOHR01000016">
    <property type="protein sequence ID" value="REC55764.1"/>
    <property type="molecule type" value="Genomic_DNA"/>
</dbReference>
<evidence type="ECO:0000313" key="1">
    <source>
        <dbReference type="EMBL" id="REC55764.1"/>
    </source>
</evidence>
<organism evidence="1 2">
    <name type="scientific">Rhodosalinus sediminis</name>
    <dbReference type="NCBI Taxonomy" id="1940533"/>
    <lineage>
        <taxon>Bacteria</taxon>
        <taxon>Pseudomonadati</taxon>
        <taxon>Pseudomonadota</taxon>
        <taxon>Alphaproteobacteria</taxon>
        <taxon>Rhodobacterales</taxon>
        <taxon>Paracoccaceae</taxon>
        <taxon>Rhodosalinus</taxon>
    </lineage>
</organism>
<reference evidence="1 2" key="1">
    <citation type="journal article" date="2017" name="Int. J. Syst. Evol. Microbiol.">
        <title>Rhodosalinus sediminis gen. nov., sp. nov., isolated from marine saltern.</title>
        <authorList>
            <person name="Guo L.Y."/>
            <person name="Ling S.K."/>
            <person name="Li C.M."/>
            <person name="Chen G.J."/>
            <person name="Du Z.J."/>
        </authorList>
    </citation>
    <scope>NUCLEOTIDE SEQUENCE [LARGE SCALE GENOMIC DNA]</scope>
    <source>
        <strain evidence="1 2">WDN1C137</strain>
    </source>
</reference>
<comment type="caution">
    <text evidence="1">The sequence shown here is derived from an EMBL/GenBank/DDBJ whole genome shotgun (WGS) entry which is preliminary data.</text>
</comment>
<accession>A0A3D9BQH6</accession>
<sequence length="131" mass="13391">MPEAATAQWCDGGGRRQRWPRRVAGLRVAAGAALVALAACGGGRTEVAFDGGSYSASAARGETVERFIASARPVSAGRAGAVRAAEHAGKRYCIETFGSSDIDWTTGPDSDPAALPVAGDAVTLEGRCAPW</sequence>
<protein>
    <submittedName>
        <fullName evidence="1">Uncharacterized protein</fullName>
    </submittedName>
</protein>
<dbReference type="AlphaFoldDB" id="A0A3D9BQH6"/>